<dbReference type="PANTHER" id="PTHR44411">
    <property type="entry name" value="THO COMPLEX SUBUNIT 6 HOMOLOG"/>
    <property type="match status" value="1"/>
</dbReference>
<comment type="caution">
    <text evidence="5">The sequence shown here is derived from an EMBL/GenBank/DDBJ whole genome shotgun (WGS) entry which is preliminary data.</text>
</comment>
<dbReference type="EMBL" id="VTPC01091301">
    <property type="protein sequence ID" value="KAF2878708.1"/>
    <property type="molecule type" value="Genomic_DNA"/>
</dbReference>
<feature type="repeat" description="WD" evidence="4">
    <location>
        <begin position="125"/>
        <end position="164"/>
    </location>
</feature>
<dbReference type="InterPro" id="IPR036322">
    <property type="entry name" value="WD40_repeat_dom_sf"/>
</dbReference>
<evidence type="ECO:0000256" key="2">
    <source>
        <dbReference type="ARBA" id="ARBA00022574"/>
    </source>
</evidence>
<evidence type="ECO:0000256" key="3">
    <source>
        <dbReference type="ARBA" id="ARBA00022737"/>
    </source>
</evidence>
<protein>
    <recommendedName>
        <fullName evidence="7">THO complex subunit 6</fullName>
    </recommendedName>
</protein>
<keyword evidence="6" id="KW-1185">Reference proteome</keyword>
<evidence type="ECO:0000256" key="1">
    <source>
        <dbReference type="ARBA" id="ARBA00009728"/>
    </source>
</evidence>
<accession>A0A8K0C3F4</accession>
<dbReference type="InterPro" id="IPR019775">
    <property type="entry name" value="WD40_repeat_CS"/>
</dbReference>
<dbReference type="PROSITE" id="PS50082">
    <property type="entry name" value="WD_REPEATS_2"/>
    <property type="match status" value="1"/>
</dbReference>
<dbReference type="InterPro" id="IPR042626">
    <property type="entry name" value="THOC6"/>
</dbReference>
<comment type="similarity">
    <text evidence="1">Belongs to the WD repeat THOC6 family.</text>
</comment>
<dbReference type="PROSITE" id="PS50294">
    <property type="entry name" value="WD_REPEATS_REGION"/>
    <property type="match status" value="1"/>
</dbReference>
<evidence type="ECO:0008006" key="7">
    <source>
        <dbReference type="Google" id="ProtNLM"/>
    </source>
</evidence>
<sequence length="298" mass="33322">MVGFPFFHLYRLMNPDSNLLKHDFSPKNTFTVQEDIQINSLLTTEHNLLVGVVGEIYGYDWSVVTSNKDAKVSWKIELPNNRDVFEKAEINCMVIDNKSELLYAGCGDNNVYVINIETAKIVRTLSGHTDYVHSVFNVGNDLASGGEDGVVNIWDLRNKDVTNKIEPYKNDDIARPELGKWIGAVCINDDWLLCGGGPKLSLWHYRSLTPSTIFPIEDQGIHVAEVLDDKVLAGGRAEHFYSMVFNGNVISKIPTSCVTVYTAVHQETPYKALCIAGSSPRIDICSNFNYKDQVLSLL</sequence>
<evidence type="ECO:0000313" key="5">
    <source>
        <dbReference type="EMBL" id="KAF2878708.1"/>
    </source>
</evidence>
<gene>
    <name evidence="5" type="ORF">ILUMI_27460</name>
</gene>
<dbReference type="OrthoDB" id="273067at2759"/>
<dbReference type="Pfam" id="PF00400">
    <property type="entry name" value="WD40"/>
    <property type="match status" value="1"/>
</dbReference>
<dbReference type="AlphaFoldDB" id="A0A8K0C3F4"/>
<dbReference type="Proteomes" id="UP000801492">
    <property type="component" value="Unassembled WGS sequence"/>
</dbReference>
<dbReference type="SUPFAM" id="SSF50978">
    <property type="entry name" value="WD40 repeat-like"/>
    <property type="match status" value="1"/>
</dbReference>
<keyword evidence="3" id="KW-0677">Repeat</keyword>
<dbReference type="InterPro" id="IPR015943">
    <property type="entry name" value="WD40/YVTN_repeat-like_dom_sf"/>
</dbReference>
<dbReference type="SMART" id="SM00320">
    <property type="entry name" value="WD40"/>
    <property type="match status" value="2"/>
</dbReference>
<proteinExistence type="inferred from homology"/>
<dbReference type="GO" id="GO:0000346">
    <property type="term" value="C:transcription export complex"/>
    <property type="evidence" value="ECO:0007669"/>
    <property type="project" value="TreeGrafter"/>
</dbReference>
<evidence type="ECO:0000313" key="6">
    <source>
        <dbReference type="Proteomes" id="UP000801492"/>
    </source>
</evidence>
<dbReference type="InterPro" id="IPR001680">
    <property type="entry name" value="WD40_rpt"/>
</dbReference>
<evidence type="ECO:0000256" key="4">
    <source>
        <dbReference type="PROSITE-ProRule" id="PRU00221"/>
    </source>
</evidence>
<dbReference type="GO" id="GO:0000347">
    <property type="term" value="C:THO complex"/>
    <property type="evidence" value="ECO:0007669"/>
    <property type="project" value="TreeGrafter"/>
</dbReference>
<keyword evidence="2 4" id="KW-0853">WD repeat</keyword>
<dbReference type="PROSITE" id="PS00678">
    <property type="entry name" value="WD_REPEATS_1"/>
    <property type="match status" value="1"/>
</dbReference>
<dbReference type="PANTHER" id="PTHR44411:SF1">
    <property type="entry name" value="THO COMPLEX SUBUNIT 6 HOMOLOG"/>
    <property type="match status" value="1"/>
</dbReference>
<dbReference type="Gene3D" id="2.130.10.10">
    <property type="entry name" value="YVTN repeat-like/Quinoprotein amine dehydrogenase"/>
    <property type="match status" value="1"/>
</dbReference>
<dbReference type="GO" id="GO:0006406">
    <property type="term" value="P:mRNA export from nucleus"/>
    <property type="evidence" value="ECO:0007669"/>
    <property type="project" value="TreeGrafter"/>
</dbReference>
<organism evidence="5 6">
    <name type="scientific">Ignelater luminosus</name>
    <name type="common">Cucubano</name>
    <name type="synonym">Pyrophorus luminosus</name>
    <dbReference type="NCBI Taxonomy" id="2038154"/>
    <lineage>
        <taxon>Eukaryota</taxon>
        <taxon>Metazoa</taxon>
        <taxon>Ecdysozoa</taxon>
        <taxon>Arthropoda</taxon>
        <taxon>Hexapoda</taxon>
        <taxon>Insecta</taxon>
        <taxon>Pterygota</taxon>
        <taxon>Neoptera</taxon>
        <taxon>Endopterygota</taxon>
        <taxon>Coleoptera</taxon>
        <taxon>Polyphaga</taxon>
        <taxon>Elateriformia</taxon>
        <taxon>Elateroidea</taxon>
        <taxon>Elateridae</taxon>
        <taxon>Agrypninae</taxon>
        <taxon>Pyrophorini</taxon>
        <taxon>Ignelater</taxon>
    </lineage>
</organism>
<name>A0A8K0C3F4_IGNLU</name>
<reference evidence="5" key="1">
    <citation type="submission" date="2019-08" db="EMBL/GenBank/DDBJ databases">
        <title>The genome of the North American firefly Photinus pyralis.</title>
        <authorList>
            <consortium name="Photinus pyralis genome working group"/>
            <person name="Fallon T.R."/>
            <person name="Sander Lower S.E."/>
            <person name="Weng J.-K."/>
        </authorList>
    </citation>
    <scope>NUCLEOTIDE SEQUENCE</scope>
    <source>
        <strain evidence="5">TRF0915ILg1</strain>
        <tissue evidence="5">Whole body</tissue>
    </source>
</reference>